<gene>
    <name evidence="1" type="ORF">ENF18_05765</name>
</gene>
<evidence type="ECO:0008006" key="2">
    <source>
        <dbReference type="Google" id="ProtNLM"/>
    </source>
</evidence>
<dbReference type="GO" id="GO:0016791">
    <property type="term" value="F:phosphatase activity"/>
    <property type="evidence" value="ECO:0007669"/>
    <property type="project" value="TreeGrafter"/>
</dbReference>
<dbReference type="InterPro" id="IPR006357">
    <property type="entry name" value="HAD-SF_hydro_IIA"/>
</dbReference>
<dbReference type="GO" id="GO:0005737">
    <property type="term" value="C:cytoplasm"/>
    <property type="evidence" value="ECO:0007669"/>
    <property type="project" value="TreeGrafter"/>
</dbReference>
<dbReference type="InterPro" id="IPR023214">
    <property type="entry name" value="HAD_sf"/>
</dbReference>
<organism evidence="1">
    <name type="scientific">candidate division WOR-3 bacterium</name>
    <dbReference type="NCBI Taxonomy" id="2052148"/>
    <lineage>
        <taxon>Bacteria</taxon>
        <taxon>Bacteria division WOR-3</taxon>
    </lineage>
</organism>
<dbReference type="Pfam" id="PF13242">
    <property type="entry name" value="Hydrolase_like"/>
    <property type="match status" value="1"/>
</dbReference>
<dbReference type="InterPro" id="IPR036412">
    <property type="entry name" value="HAD-like_sf"/>
</dbReference>
<dbReference type="AlphaFoldDB" id="A0A7C0ZA41"/>
<dbReference type="SUPFAM" id="SSF56784">
    <property type="entry name" value="HAD-like"/>
    <property type="match status" value="1"/>
</dbReference>
<dbReference type="Gene3D" id="3.40.50.1000">
    <property type="entry name" value="HAD superfamily/HAD-like"/>
    <property type="match status" value="2"/>
</dbReference>
<name>A0A7C0ZA41_UNCW3</name>
<protein>
    <recommendedName>
        <fullName evidence="2">HAD-IIA family hydrolase</fullName>
    </recommendedName>
</protein>
<evidence type="ECO:0000313" key="1">
    <source>
        <dbReference type="EMBL" id="HDI83280.1"/>
    </source>
</evidence>
<accession>A0A7C0ZA41</accession>
<reference evidence="1" key="1">
    <citation type="journal article" date="2020" name="mSystems">
        <title>Genome- and Community-Level Interaction Insights into Carbon Utilization and Element Cycling Functions of Hydrothermarchaeota in Hydrothermal Sediment.</title>
        <authorList>
            <person name="Zhou Z."/>
            <person name="Liu Y."/>
            <person name="Xu W."/>
            <person name="Pan J."/>
            <person name="Luo Z.H."/>
            <person name="Li M."/>
        </authorList>
    </citation>
    <scope>NUCLEOTIDE SEQUENCE [LARGE SCALE GENOMIC DNA]</scope>
    <source>
        <strain evidence="1">HyVt-102</strain>
    </source>
</reference>
<sequence>MKAVFLDLVGTLVKGKSMEPFEGAVERFNSLKSKKRICIITNNTTDTPDGLRKKLKKAGFDLDGVVLLSPLTVLKEVLKGVKGKIYCIGSDAVVSTIRDAGKEISEDAEAVVVGLDLSLTYEKLTRATNLILNGAEFIGLHSNRLFLMEPGRVGPSVGATLSFLEYATSKKPRIIGKPEKEFYRTGLYLLGVEPEDVVVVGDDPISEVNAPQSIGMRAIFVKSGKYRECPDFAKPYRIYDSFMDIDWDNL</sequence>
<dbReference type="Proteomes" id="UP000885847">
    <property type="component" value="Unassembled WGS sequence"/>
</dbReference>
<dbReference type="Pfam" id="PF13344">
    <property type="entry name" value="Hydrolase_6"/>
    <property type="match status" value="1"/>
</dbReference>
<dbReference type="PANTHER" id="PTHR19288">
    <property type="entry name" value="4-NITROPHENYLPHOSPHATASE-RELATED"/>
    <property type="match status" value="1"/>
</dbReference>
<proteinExistence type="predicted"/>
<comment type="caution">
    <text evidence="1">The sequence shown here is derived from an EMBL/GenBank/DDBJ whole genome shotgun (WGS) entry which is preliminary data.</text>
</comment>
<dbReference type="EMBL" id="DQWE01000275">
    <property type="protein sequence ID" value="HDI83280.1"/>
    <property type="molecule type" value="Genomic_DNA"/>
</dbReference>
<dbReference type="PANTHER" id="PTHR19288:SF46">
    <property type="entry name" value="HALOACID DEHALOGENASE-LIKE HYDROLASE DOMAIN-CONTAINING PROTEIN 2"/>
    <property type="match status" value="1"/>
</dbReference>